<keyword evidence="9" id="KW-1185">Reference proteome</keyword>
<gene>
    <name evidence="8" type="ORF">F957_00818</name>
</gene>
<organism evidence="8 9">
    <name type="scientific">Acinetobacter gyllenbergii CIP 110306 = MTCC 11365</name>
    <dbReference type="NCBI Taxonomy" id="1217657"/>
    <lineage>
        <taxon>Bacteria</taxon>
        <taxon>Pseudomonadati</taxon>
        <taxon>Pseudomonadota</taxon>
        <taxon>Gammaproteobacteria</taxon>
        <taxon>Moraxellales</taxon>
        <taxon>Moraxellaceae</taxon>
        <taxon>Acinetobacter</taxon>
    </lineage>
</organism>
<protein>
    <recommendedName>
        <fullName evidence="7">EamA domain-containing protein</fullName>
    </recommendedName>
</protein>
<feature type="transmembrane region" description="Helical" evidence="6">
    <location>
        <begin position="40"/>
        <end position="59"/>
    </location>
</feature>
<feature type="domain" description="EamA" evidence="7">
    <location>
        <begin position="152"/>
        <end position="285"/>
    </location>
</feature>
<dbReference type="Pfam" id="PF00892">
    <property type="entry name" value="EamA"/>
    <property type="match status" value="2"/>
</dbReference>
<name>A0A829HJK6_9GAMM</name>
<evidence type="ECO:0000256" key="5">
    <source>
        <dbReference type="ARBA" id="ARBA00023136"/>
    </source>
</evidence>
<comment type="caution">
    <text evidence="8">The sequence shown here is derived from an EMBL/GenBank/DDBJ whole genome shotgun (WGS) entry which is preliminary data.</text>
</comment>
<feature type="domain" description="EamA" evidence="7">
    <location>
        <begin position="9"/>
        <end position="141"/>
    </location>
</feature>
<evidence type="ECO:0000256" key="4">
    <source>
        <dbReference type="ARBA" id="ARBA00022989"/>
    </source>
</evidence>
<comment type="subcellular location">
    <subcellularLocation>
        <location evidence="1">Cell membrane</location>
        <topology evidence="1">Multi-pass membrane protein</topology>
    </subcellularLocation>
</comment>
<dbReference type="InterPro" id="IPR037185">
    <property type="entry name" value="EmrE-like"/>
</dbReference>
<feature type="transmembrane region" description="Helical" evidence="6">
    <location>
        <begin position="71"/>
        <end position="92"/>
    </location>
</feature>
<keyword evidence="2" id="KW-1003">Cell membrane</keyword>
<accession>A0A829HJK6</accession>
<keyword evidence="4 6" id="KW-1133">Transmembrane helix</keyword>
<dbReference type="PANTHER" id="PTHR42920">
    <property type="entry name" value="OS03G0707200 PROTEIN-RELATED"/>
    <property type="match status" value="1"/>
</dbReference>
<dbReference type="PANTHER" id="PTHR42920:SF14">
    <property type="entry name" value="TRANSPORTER, DRUG_METABOLITE EXPORTER FAMILY"/>
    <property type="match status" value="1"/>
</dbReference>
<feature type="transmembrane region" description="Helical" evidence="6">
    <location>
        <begin position="151"/>
        <end position="169"/>
    </location>
</feature>
<evidence type="ECO:0000256" key="1">
    <source>
        <dbReference type="ARBA" id="ARBA00004651"/>
    </source>
</evidence>
<feature type="transmembrane region" description="Helical" evidence="6">
    <location>
        <begin position="268"/>
        <end position="286"/>
    </location>
</feature>
<dbReference type="Proteomes" id="UP000014523">
    <property type="component" value="Unassembled WGS sequence"/>
</dbReference>
<dbReference type="RefSeq" id="WP_016541377.1">
    <property type="nucleotide sequence ID" value="NZ_ASQH01000009.1"/>
</dbReference>
<evidence type="ECO:0000313" key="8">
    <source>
        <dbReference type="EMBL" id="EPF91829.1"/>
    </source>
</evidence>
<evidence type="ECO:0000256" key="3">
    <source>
        <dbReference type="ARBA" id="ARBA00022692"/>
    </source>
</evidence>
<keyword evidence="3 6" id="KW-0812">Transmembrane</keyword>
<dbReference type="InterPro" id="IPR051258">
    <property type="entry name" value="Diverse_Substrate_Transporter"/>
</dbReference>
<evidence type="ECO:0000256" key="6">
    <source>
        <dbReference type="SAM" id="Phobius"/>
    </source>
</evidence>
<dbReference type="GO" id="GO:0005886">
    <property type="term" value="C:plasma membrane"/>
    <property type="evidence" value="ECO:0007669"/>
    <property type="project" value="UniProtKB-SubCell"/>
</dbReference>
<dbReference type="InterPro" id="IPR000620">
    <property type="entry name" value="EamA_dom"/>
</dbReference>
<reference evidence="8 9" key="1">
    <citation type="submission" date="2013-06" db="EMBL/GenBank/DDBJ databases">
        <title>The Genome Sequence of Acinetobacter gyllenbergii CIP 110306.</title>
        <authorList>
            <consortium name="The Broad Institute Genome Sequencing Platform"/>
            <consortium name="The Broad Institute Genome Sequencing Center for Infectious Disease"/>
            <person name="Cerqueira G."/>
            <person name="Feldgarden M."/>
            <person name="Courvalin P."/>
            <person name="Perichon B."/>
            <person name="Grillot-Courvalin C."/>
            <person name="Clermont D."/>
            <person name="Rocha E."/>
            <person name="Yoon E.-J."/>
            <person name="Nemec A."/>
            <person name="Young S.K."/>
            <person name="Zeng Q."/>
            <person name="Gargeya S."/>
            <person name="Fitzgerald M."/>
            <person name="Abouelleil A."/>
            <person name="Alvarado L."/>
            <person name="Berlin A.M."/>
            <person name="Chapman S.B."/>
            <person name="Dewar J."/>
            <person name="Goldberg J."/>
            <person name="Griggs A."/>
            <person name="Gujja S."/>
            <person name="Hansen M."/>
            <person name="Howarth C."/>
            <person name="Imamovic A."/>
            <person name="Larimer J."/>
            <person name="McCowan C."/>
            <person name="Murphy C."/>
            <person name="Pearson M."/>
            <person name="Priest M."/>
            <person name="Roberts A."/>
            <person name="Saif S."/>
            <person name="Shea T."/>
            <person name="Sykes S."/>
            <person name="Wortman J."/>
            <person name="Nusbaum C."/>
            <person name="Birren B."/>
        </authorList>
    </citation>
    <scope>NUCLEOTIDE SEQUENCE [LARGE SCALE GENOMIC DNA]</scope>
    <source>
        <strain evidence="8 9">CIP 110306</strain>
    </source>
</reference>
<evidence type="ECO:0000256" key="2">
    <source>
        <dbReference type="ARBA" id="ARBA00022475"/>
    </source>
</evidence>
<keyword evidence="5 6" id="KW-0472">Membrane</keyword>
<dbReference type="SUPFAM" id="SSF103481">
    <property type="entry name" value="Multidrug resistance efflux transporter EmrE"/>
    <property type="match status" value="2"/>
</dbReference>
<dbReference type="AlphaFoldDB" id="A0A829HJK6"/>
<feature type="transmembrane region" description="Helical" evidence="6">
    <location>
        <begin position="7"/>
        <end position="28"/>
    </location>
</feature>
<feature type="transmembrane region" description="Helical" evidence="6">
    <location>
        <begin position="98"/>
        <end position="120"/>
    </location>
</feature>
<sequence length="306" mass="34359">MTKTNESWLGIIYGSLAALIWAAFPVMTRFGVSKSNLDPFEITFIRFFVSGILVIPYLLMNKNMKTPIKGLLMITVGLGVPYMLIISFGLKYAPVEQFSIMTPACMILFSLLLSTMILKIKSHKNESLGIITIMIGVLFSVYSTFNSSYIFSHFLFIIGGFLWATYTIASRYYFNSAMYATALVCFFSMILYTPFYLYIKGIEIFSNPLSTLIPQIIYQGFFVSIIALFFYSKSVILLGSTTGSVFAALVPILSTLISAVILKETISLTSISGLFIITIGILITIFKASQWKNIFQLFKDKKINRL</sequence>
<feature type="transmembrane region" description="Helical" evidence="6">
    <location>
        <begin position="176"/>
        <end position="199"/>
    </location>
</feature>
<feature type="transmembrane region" description="Helical" evidence="6">
    <location>
        <begin position="211"/>
        <end position="231"/>
    </location>
</feature>
<evidence type="ECO:0000313" key="9">
    <source>
        <dbReference type="Proteomes" id="UP000014523"/>
    </source>
</evidence>
<dbReference type="GeneID" id="99061516"/>
<feature type="transmembrane region" description="Helical" evidence="6">
    <location>
        <begin position="127"/>
        <end position="145"/>
    </location>
</feature>
<feature type="transmembrane region" description="Helical" evidence="6">
    <location>
        <begin position="243"/>
        <end position="262"/>
    </location>
</feature>
<evidence type="ECO:0000259" key="7">
    <source>
        <dbReference type="Pfam" id="PF00892"/>
    </source>
</evidence>
<dbReference type="EMBL" id="ATGG01000008">
    <property type="protein sequence ID" value="EPF91829.1"/>
    <property type="molecule type" value="Genomic_DNA"/>
</dbReference>
<proteinExistence type="predicted"/>